<evidence type="ECO:0000256" key="3">
    <source>
        <dbReference type="ARBA" id="ARBA00022777"/>
    </source>
</evidence>
<keyword evidence="6" id="KW-0723">Serine/threonine-protein kinase</keyword>
<dbReference type="EMBL" id="CP144750">
    <property type="protein sequence ID" value="WVZ79580.1"/>
    <property type="molecule type" value="Genomic_DNA"/>
</dbReference>
<keyword evidence="1" id="KW-0808">Transferase</keyword>
<dbReference type="AlphaFoldDB" id="A0AAQ3TY68"/>
<dbReference type="PROSITE" id="PS00107">
    <property type="entry name" value="PROTEIN_KINASE_ATP"/>
    <property type="match status" value="1"/>
</dbReference>
<accession>A0AAQ3TY68</accession>
<dbReference type="FunFam" id="3.30.200.20:FF:000465">
    <property type="entry name" value="Cysteine-rich receptor-like protein kinase 6"/>
    <property type="match status" value="1"/>
</dbReference>
<evidence type="ECO:0000256" key="1">
    <source>
        <dbReference type="ARBA" id="ARBA00022679"/>
    </source>
</evidence>
<keyword evidence="2 5" id="KW-0547">Nucleotide-binding</keyword>
<name>A0AAQ3TY68_PASNO</name>
<dbReference type="InterPro" id="IPR008271">
    <property type="entry name" value="Ser/Thr_kinase_AS"/>
</dbReference>
<dbReference type="InterPro" id="IPR000719">
    <property type="entry name" value="Prot_kinase_dom"/>
</dbReference>
<dbReference type="PROSITE" id="PS00108">
    <property type="entry name" value="PROTEIN_KINASE_ST"/>
    <property type="match status" value="1"/>
</dbReference>
<feature type="binding site" evidence="5">
    <location>
        <position position="47"/>
    </location>
    <ligand>
        <name>ATP</name>
        <dbReference type="ChEBI" id="CHEBI:30616"/>
    </ligand>
</feature>
<evidence type="ECO:0000313" key="9">
    <source>
        <dbReference type="Proteomes" id="UP001341281"/>
    </source>
</evidence>
<dbReference type="Gene3D" id="3.30.200.20">
    <property type="entry name" value="Phosphorylase Kinase, domain 1"/>
    <property type="match status" value="1"/>
</dbReference>
<organism evidence="8 9">
    <name type="scientific">Paspalum notatum var. saurae</name>
    <dbReference type="NCBI Taxonomy" id="547442"/>
    <lineage>
        <taxon>Eukaryota</taxon>
        <taxon>Viridiplantae</taxon>
        <taxon>Streptophyta</taxon>
        <taxon>Embryophyta</taxon>
        <taxon>Tracheophyta</taxon>
        <taxon>Spermatophyta</taxon>
        <taxon>Magnoliopsida</taxon>
        <taxon>Liliopsida</taxon>
        <taxon>Poales</taxon>
        <taxon>Poaceae</taxon>
        <taxon>PACMAD clade</taxon>
        <taxon>Panicoideae</taxon>
        <taxon>Andropogonodae</taxon>
        <taxon>Paspaleae</taxon>
        <taxon>Paspalinae</taxon>
        <taxon>Paspalum</taxon>
    </lineage>
</organism>
<dbReference type="InterPro" id="IPR017441">
    <property type="entry name" value="Protein_kinase_ATP_BS"/>
</dbReference>
<dbReference type="GO" id="GO:0004674">
    <property type="term" value="F:protein serine/threonine kinase activity"/>
    <property type="evidence" value="ECO:0007669"/>
    <property type="project" value="UniProtKB-KW"/>
</dbReference>
<comment type="similarity">
    <text evidence="6">Belongs to the protein kinase superfamily.</text>
</comment>
<dbReference type="SMART" id="SM00220">
    <property type="entry name" value="S_TKc"/>
    <property type="match status" value="1"/>
</dbReference>
<reference evidence="8 9" key="1">
    <citation type="submission" date="2024-02" db="EMBL/GenBank/DDBJ databases">
        <title>High-quality chromosome-scale genome assembly of Pensacola bahiagrass (Paspalum notatum Flugge var. saurae).</title>
        <authorList>
            <person name="Vega J.M."/>
            <person name="Podio M."/>
            <person name="Orjuela J."/>
            <person name="Siena L.A."/>
            <person name="Pessino S.C."/>
            <person name="Combes M.C."/>
            <person name="Mariac C."/>
            <person name="Albertini E."/>
            <person name="Pupilli F."/>
            <person name="Ortiz J.P.A."/>
            <person name="Leblanc O."/>
        </authorList>
    </citation>
    <scope>NUCLEOTIDE SEQUENCE [LARGE SCALE GENOMIC DNA]</scope>
    <source>
        <strain evidence="8">R1</strain>
        <tissue evidence="8">Leaf</tissue>
    </source>
</reference>
<dbReference type="PANTHER" id="PTHR45707">
    <property type="entry name" value="C2 CALCIUM/LIPID-BINDING PLANT PHOSPHORIBOSYLTRANSFERASE FAMILY PROTEIN"/>
    <property type="match status" value="1"/>
</dbReference>
<dbReference type="Proteomes" id="UP001341281">
    <property type="component" value="Chromosome 06"/>
</dbReference>
<gene>
    <name evidence="8" type="ORF">U9M48_027145</name>
</gene>
<feature type="domain" description="Protein kinase" evidence="7">
    <location>
        <begin position="18"/>
        <end position="317"/>
    </location>
</feature>
<dbReference type="GO" id="GO:0005524">
    <property type="term" value="F:ATP binding"/>
    <property type="evidence" value="ECO:0007669"/>
    <property type="project" value="UniProtKB-UniRule"/>
</dbReference>
<evidence type="ECO:0000259" key="7">
    <source>
        <dbReference type="PROSITE" id="PS50011"/>
    </source>
</evidence>
<evidence type="ECO:0000256" key="5">
    <source>
        <dbReference type="PROSITE-ProRule" id="PRU10141"/>
    </source>
</evidence>
<dbReference type="Gene3D" id="1.10.510.10">
    <property type="entry name" value="Transferase(Phosphotransferase) domain 1"/>
    <property type="match status" value="1"/>
</dbReference>
<dbReference type="FunFam" id="1.10.510.10:FF:000625">
    <property type="entry name" value="Cysteine-rich receptor-like protein kinase 6"/>
    <property type="match status" value="1"/>
</dbReference>
<dbReference type="PANTHER" id="PTHR45707:SF76">
    <property type="entry name" value="PROTEIN KINASE DOMAIN-CONTAINING PROTEIN"/>
    <property type="match status" value="1"/>
</dbReference>
<dbReference type="PROSITE" id="PS50011">
    <property type="entry name" value="PROTEIN_KINASE_DOM"/>
    <property type="match status" value="1"/>
</dbReference>
<proteinExistence type="inferred from homology"/>
<dbReference type="Pfam" id="PF00069">
    <property type="entry name" value="Pkinase"/>
    <property type="match status" value="1"/>
</dbReference>
<evidence type="ECO:0000256" key="4">
    <source>
        <dbReference type="ARBA" id="ARBA00022840"/>
    </source>
</evidence>
<keyword evidence="9" id="KW-1185">Reference proteome</keyword>
<dbReference type="SUPFAM" id="SSF56112">
    <property type="entry name" value="Protein kinase-like (PK-like)"/>
    <property type="match status" value="1"/>
</dbReference>
<evidence type="ECO:0000256" key="6">
    <source>
        <dbReference type="RuleBase" id="RU000304"/>
    </source>
</evidence>
<keyword evidence="3" id="KW-0418">Kinase</keyword>
<sequence length="374" mass="43512">MELEDVTFQLLEEITDGFSDDRKLGEGAFGVVYRGLTKNGEDVAVKKLRDNVNDLDHNKQFQNEFDNLTKLKHQNIVQLFGYCYQIEQKSIQYNGRKVLVEETHRALCLEYLHKGSLQKHLSDESSGLDWHTRYKIMKGTCEGLKHMHKELEEPLYHLDLKPANILLDNNMVPKLADFGLSRIIGNKKLTRTTKSPLGTPGYQPPEYIDRGEISEKFDIFSLGVTMIQIVSGLEGSYKCQDMPNEDFIDQVKTNWKNKLQLETWSGSSLEAYCHQVETCTRIALNCMEKDPQKRHDIMKVIDKLNEIKIDSGKHPQNQTMHNKMKMQKEPHDTIDQKQHFNLMTSSCNEVEFVDIERHHRMLEKNSLWGEQKRK</sequence>
<evidence type="ECO:0000313" key="8">
    <source>
        <dbReference type="EMBL" id="WVZ79580.1"/>
    </source>
</evidence>
<dbReference type="InterPro" id="IPR011009">
    <property type="entry name" value="Kinase-like_dom_sf"/>
</dbReference>
<evidence type="ECO:0000256" key="2">
    <source>
        <dbReference type="ARBA" id="ARBA00022741"/>
    </source>
</evidence>
<protein>
    <recommendedName>
        <fullName evidence="7">Protein kinase domain-containing protein</fullName>
    </recommendedName>
</protein>
<keyword evidence="4 5" id="KW-0067">ATP-binding</keyword>